<protein>
    <submittedName>
        <fullName evidence="1">Uncharacterized protein</fullName>
    </submittedName>
</protein>
<dbReference type="Gene3D" id="6.10.250.2540">
    <property type="match status" value="1"/>
</dbReference>
<evidence type="ECO:0000313" key="2">
    <source>
        <dbReference type="Proteomes" id="UP000034831"/>
    </source>
</evidence>
<gene>
    <name evidence="1" type="ORF">UX67_C0027G0015</name>
</gene>
<dbReference type="Proteomes" id="UP000034831">
    <property type="component" value="Unassembled WGS sequence"/>
</dbReference>
<organism evidence="1 2">
    <name type="scientific">Candidatus Woesebacteria bacterium GW2011_GWF2_46_8</name>
    <dbReference type="NCBI Taxonomy" id="1618604"/>
    <lineage>
        <taxon>Bacteria</taxon>
        <taxon>Candidatus Woeseibacteriota</taxon>
    </lineage>
</organism>
<dbReference type="AlphaFoldDB" id="A0A0G1T122"/>
<dbReference type="EMBL" id="LCNC01000027">
    <property type="protein sequence ID" value="KKU47898.1"/>
    <property type="molecule type" value="Genomic_DNA"/>
</dbReference>
<accession>A0A0G1T122</accession>
<comment type="caution">
    <text evidence="1">The sequence shown here is derived from an EMBL/GenBank/DDBJ whole genome shotgun (WGS) entry which is preliminary data.</text>
</comment>
<reference evidence="1 2" key="1">
    <citation type="journal article" date="2015" name="Nature">
        <title>rRNA introns, odd ribosomes, and small enigmatic genomes across a large radiation of phyla.</title>
        <authorList>
            <person name="Brown C.T."/>
            <person name="Hug L.A."/>
            <person name="Thomas B.C."/>
            <person name="Sharon I."/>
            <person name="Castelle C.J."/>
            <person name="Singh A."/>
            <person name="Wilkins M.J."/>
            <person name="Williams K.H."/>
            <person name="Banfield J.F."/>
        </authorList>
    </citation>
    <scope>NUCLEOTIDE SEQUENCE [LARGE SCALE GENOMIC DNA]</scope>
</reference>
<name>A0A0G1T122_9BACT</name>
<proteinExistence type="predicted"/>
<sequence length="73" mass="8561">MAELTKKDLEDVLDKKLPQYQAAIIEAVDEKFKAVAERFDVIEKKIDDMEIRFNQKLDALMTTLDNFLKRLTD</sequence>
<evidence type="ECO:0000313" key="1">
    <source>
        <dbReference type="EMBL" id="KKU47898.1"/>
    </source>
</evidence>